<proteinExistence type="predicted"/>
<name>A0ABD1RSP8_9LAMI</name>
<dbReference type="Proteomes" id="UP001604336">
    <property type="component" value="Unassembled WGS sequence"/>
</dbReference>
<dbReference type="EMBL" id="JBFOLK010000008">
    <property type="protein sequence ID" value="KAL2491353.1"/>
    <property type="molecule type" value="Genomic_DNA"/>
</dbReference>
<keyword evidence="2" id="KW-1185">Reference proteome</keyword>
<protein>
    <submittedName>
        <fullName evidence="1">Uncharacterized protein</fullName>
    </submittedName>
</protein>
<reference evidence="2" key="1">
    <citation type="submission" date="2024-07" db="EMBL/GenBank/DDBJ databases">
        <title>Two chromosome-level genome assemblies of Korean endemic species Abeliophyllum distichum and Forsythia ovata (Oleaceae).</title>
        <authorList>
            <person name="Jang H."/>
        </authorList>
    </citation>
    <scope>NUCLEOTIDE SEQUENCE [LARGE SCALE GENOMIC DNA]</scope>
</reference>
<gene>
    <name evidence="1" type="ORF">Adt_26981</name>
</gene>
<sequence>MSPNYAYQVWNSQEFLLPLVPLSPTFSGLDCLLFADTMHNTSDDSFATSMPNTSDDSLVLPFTDYGTAVVVIDDNSCYTLIPLGLYMGMVKVNRCYSCRRGYGNRHYLYQGD</sequence>
<organism evidence="1 2">
    <name type="scientific">Abeliophyllum distichum</name>
    <dbReference type="NCBI Taxonomy" id="126358"/>
    <lineage>
        <taxon>Eukaryota</taxon>
        <taxon>Viridiplantae</taxon>
        <taxon>Streptophyta</taxon>
        <taxon>Embryophyta</taxon>
        <taxon>Tracheophyta</taxon>
        <taxon>Spermatophyta</taxon>
        <taxon>Magnoliopsida</taxon>
        <taxon>eudicotyledons</taxon>
        <taxon>Gunneridae</taxon>
        <taxon>Pentapetalae</taxon>
        <taxon>asterids</taxon>
        <taxon>lamiids</taxon>
        <taxon>Lamiales</taxon>
        <taxon>Oleaceae</taxon>
        <taxon>Forsythieae</taxon>
        <taxon>Abeliophyllum</taxon>
    </lineage>
</organism>
<accession>A0ABD1RSP8</accession>
<comment type="caution">
    <text evidence="1">The sequence shown here is derived from an EMBL/GenBank/DDBJ whole genome shotgun (WGS) entry which is preliminary data.</text>
</comment>
<dbReference type="AlphaFoldDB" id="A0ABD1RSP8"/>
<evidence type="ECO:0000313" key="2">
    <source>
        <dbReference type="Proteomes" id="UP001604336"/>
    </source>
</evidence>
<evidence type="ECO:0000313" key="1">
    <source>
        <dbReference type="EMBL" id="KAL2491353.1"/>
    </source>
</evidence>